<reference evidence="3" key="1">
    <citation type="submission" date="2022-10" db="EMBL/GenBank/DDBJ databases">
        <title>Description of Fervidibacillus gen. nov. in the family Fervidibacillaceae fam. nov. with two species, Fervidibacillus albus sp. nov., and Fervidibacillus halotolerans sp. nov., isolated from tidal flat sediments.</title>
        <authorList>
            <person name="Kwon K.K."/>
            <person name="Yang S.-H."/>
        </authorList>
    </citation>
    <scope>NUCLEOTIDE SEQUENCE</scope>
    <source>
        <strain evidence="3">JCM 19140</strain>
    </source>
</reference>
<comment type="caution">
    <text evidence="3">The sequence shown here is derived from an EMBL/GenBank/DDBJ whole genome shotgun (WGS) entry which is preliminary data.</text>
</comment>
<feature type="region of interest" description="Disordered" evidence="2">
    <location>
        <begin position="71"/>
        <end position="121"/>
    </location>
</feature>
<evidence type="ECO:0000256" key="2">
    <source>
        <dbReference type="SAM" id="MobiDB-lite"/>
    </source>
</evidence>
<dbReference type="RefSeq" id="WP_263071891.1">
    <property type="nucleotide sequence ID" value="NZ_JAOUSF010000001.1"/>
</dbReference>
<feature type="compositionally biased region" description="Low complexity" evidence="2">
    <location>
        <begin position="104"/>
        <end position="114"/>
    </location>
</feature>
<sequence length="121" mass="13258">MAKNAQQILNQITQLAGQLQQQESVNAQTLQGQELSAQQQQQMAQLEDTAAQKLQQIQQLLQQYQQQSQSQQGFQSSAASNQMTGTQSVFQPGFAGTNAEEVRQQNQQSAQNANDGGNTFS</sequence>
<feature type="compositionally biased region" description="Low complexity" evidence="2">
    <location>
        <begin position="71"/>
        <end position="82"/>
    </location>
</feature>
<accession>A0AAE3IS96</accession>
<keyword evidence="4" id="KW-1185">Reference proteome</keyword>
<dbReference type="EMBL" id="JAOUSF010000001">
    <property type="protein sequence ID" value="MCU9612708.1"/>
    <property type="molecule type" value="Genomic_DNA"/>
</dbReference>
<dbReference type="Proteomes" id="UP001209318">
    <property type="component" value="Unassembled WGS sequence"/>
</dbReference>
<gene>
    <name evidence="3" type="ORF">OEV98_03900</name>
</gene>
<feature type="coiled-coil region" evidence="1">
    <location>
        <begin position="2"/>
        <end position="70"/>
    </location>
</feature>
<name>A0AAE3IS96_9BACI</name>
<evidence type="ECO:0000313" key="3">
    <source>
        <dbReference type="EMBL" id="MCU9612708.1"/>
    </source>
</evidence>
<evidence type="ECO:0000256" key="1">
    <source>
        <dbReference type="SAM" id="Coils"/>
    </source>
</evidence>
<proteinExistence type="predicted"/>
<dbReference type="AlphaFoldDB" id="A0AAE3IS96"/>
<organism evidence="3 4">
    <name type="scientific">Perspicuibacillus lycopersici</name>
    <dbReference type="NCBI Taxonomy" id="1325689"/>
    <lineage>
        <taxon>Bacteria</taxon>
        <taxon>Bacillati</taxon>
        <taxon>Bacillota</taxon>
        <taxon>Bacilli</taxon>
        <taxon>Bacillales</taxon>
        <taxon>Bacillaceae</taxon>
        <taxon>Perspicuibacillus</taxon>
    </lineage>
</organism>
<evidence type="ECO:0000313" key="4">
    <source>
        <dbReference type="Proteomes" id="UP001209318"/>
    </source>
</evidence>
<protein>
    <submittedName>
        <fullName evidence="3">Uncharacterized protein</fullName>
    </submittedName>
</protein>
<keyword evidence="1" id="KW-0175">Coiled coil</keyword>